<accession>B1ZVX2</accession>
<dbReference type="eggNOG" id="COG2148">
    <property type="taxonomic scope" value="Bacteria"/>
</dbReference>
<dbReference type="Proteomes" id="UP000007013">
    <property type="component" value="Chromosome"/>
</dbReference>
<evidence type="ECO:0000256" key="6">
    <source>
        <dbReference type="ARBA" id="ARBA00023136"/>
    </source>
</evidence>
<feature type="transmembrane region" description="Helical" evidence="7">
    <location>
        <begin position="300"/>
        <end position="321"/>
    </location>
</feature>
<gene>
    <name evidence="9" type="ordered locus">Oter_1774</name>
</gene>
<evidence type="ECO:0000256" key="5">
    <source>
        <dbReference type="ARBA" id="ARBA00022989"/>
    </source>
</evidence>
<dbReference type="PANTHER" id="PTHR30576">
    <property type="entry name" value="COLANIC BIOSYNTHESIS UDP-GLUCOSE LIPID CARRIER TRANSFERASE"/>
    <property type="match status" value="1"/>
</dbReference>
<evidence type="ECO:0000259" key="8">
    <source>
        <dbReference type="Pfam" id="PF02397"/>
    </source>
</evidence>
<feature type="transmembrane region" description="Helical" evidence="7">
    <location>
        <begin position="12"/>
        <end position="35"/>
    </location>
</feature>
<keyword evidence="6 7" id="KW-0472">Membrane</keyword>
<feature type="transmembrane region" description="Helical" evidence="7">
    <location>
        <begin position="55"/>
        <end position="77"/>
    </location>
</feature>
<evidence type="ECO:0000313" key="10">
    <source>
        <dbReference type="Proteomes" id="UP000007013"/>
    </source>
</evidence>
<keyword evidence="4 7" id="KW-0812">Transmembrane</keyword>
<sequence length="483" mass="53631">MPRASNSLRDTAIPLALLTGDASVTFAGLVGGWWLRYESPLGRLGIDVPGAALSPYLPLLFVGVALLVGAFAQLGLYDSRMVLRRYQSLNAIIKGTAFWLVTYLGVSLVLKFDPPISRLFVVFAFVCVVLLLHVWRTFAYAVITQTPLLGRLRRRTVLLGWNDDARALAAEVQRDPAHPLILVGVVALPDESPTADPGAGGDFPFMLPRLGSIAELESILARTFADVLIATRLEIPREEARRIVEICERRYVEWKVVPGAFDIFLSGLRLQTIGRVPVLGVEELAINRLLSRALKRASDLVGGVIGLLGSAPLMLVLAMLIKRQSPGGPVLFRQQRIGADHQPFTLYKLRSMQPDADASDSAHQSTGPHDPRLLPIGAFLRRWNLDELPQFWNVLRGDMSLVGPRPERPYHVDQLARTISHYLPRHLVKPGMTGWAQVNGLRGDTDLAARVQHDIYYIENWSLWLDVQILLLTLIRWRSPDGS</sequence>
<organism evidence="9 10">
    <name type="scientific">Opitutus terrae (strain DSM 11246 / JCM 15787 / PB90-1)</name>
    <dbReference type="NCBI Taxonomy" id="452637"/>
    <lineage>
        <taxon>Bacteria</taxon>
        <taxon>Pseudomonadati</taxon>
        <taxon>Verrucomicrobiota</taxon>
        <taxon>Opitutia</taxon>
        <taxon>Opitutales</taxon>
        <taxon>Opitutaceae</taxon>
        <taxon>Opitutus</taxon>
    </lineage>
</organism>
<evidence type="ECO:0000256" key="7">
    <source>
        <dbReference type="SAM" id="Phobius"/>
    </source>
</evidence>
<evidence type="ECO:0000256" key="2">
    <source>
        <dbReference type="ARBA" id="ARBA00006464"/>
    </source>
</evidence>
<evidence type="ECO:0000313" key="9">
    <source>
        <dbReference type="EMBL" id="ACB75058.1"/>
    </source>
</evidence>
<dbReference type="STRING" id="452637.Oter_1774"/>
<keyword evidence="5 7" id="KW-1133">Transmembrane helix</keyword>
<feature type="transmembrane region" description="Helical" evidence="7">
    <location>
        <begin position="116"/>
        <end position="135"/>
    </location>
</feature>
<dbReference type="Pfam" id="PF02397">
    <property type="entry name" value="Bac_transf"/>
    <property type="match status" value="1"/>
</dbReference>
<dbReference type="AlphaFoldDB" id="B1ZVX2"/>
<protein>
    <submittedName>
        <fullName evidence="9">Exopolysaccharide biosynthesis polyprenyl glycosylphosphotransferase</fullName>
        <ecNumber evidence="9">2.7.8.6</ecNumber>
    </submittedName>
</protein>
<dbReference type="HOGENOM" id="CLU_024920_0_1_0"/>
<dbReference type="GO" id="GO:0047360">
    <property type="term" value="F:undecaprenyl-phosphate galactose phosphotransferase activity"/>
    <property type="evidence" value="ECO:0007669"/>
    <property type="project" value="UniProtKB-EC"/>
</dbReference>
<dbReference type="RefSeq" id="WP_012374595.1">
    <property type="nucleotide sequence ID" value="NC_010571.1"/>
</dbReference>
<dbReference type="GO" id="GO:0016020">
    <property type="term" value="C:membrane"/>
    <property type="evidence" value="ECO:0007669"/>
    <property type="project" value="UniProtKB-SubCell"/>
</dbReference>
<name>B1ZVX2_OPITP</name>
<reference evidence="9 10" key="1">
    <citation type="journal article" date="2011" name="J. Bacteriol.">
        <title>Genome sequence of the verrucomicrobium Opitutus terrae PB90-1, an abundant inhabitant of rice paddy soil ecosystems.</title>
        <authorList>
            <person name="van Passel M.W."/>
            <person name="Kant R."/>
            <person name="Palva A."/>
            <person name="Copeland A."/>
            <person name="Lucas S."/>
            <person name="Lapidus A."/>
            <person name="Glavina del Rio T."/>
            <person name="Pitluck S."/>
            <person name="Goltsman E."/>
            <person name="Clum A."/>
            <person name="Sun H."/>
            <person name="Schmutz J."/>
            <person name="Larimer F.W."/>
            <person name="Land M.L."/>
            <person name="Hauser L."/>
            <person name="Kyrpides N."/>
            <person name="Mikhailova N."/>
            <person name="Richardson P.P."/>
            <person name="Janssen P.H."/>
            <person name="de Vos W.M."/>
            <person name="Smidt H."/>
        </authorList>
    </citation>
    <scope>NUCLEOTIDE SEQUENCE [LARGE SCALE GENOMIC DNA]</scope>
    <source>
        <strain evidence="10">DSM 11246 / JCM 15787 / PB90-1</strain>
    </source>
</reference>
<dbReference type="InterPro" id="IPR003362">
    <property type="entry name" value="Bact_transf"/>
</dbReference>
<dbReference type="OrthoDB" id="9808602at2"/>
<feature type="domain" description="Bacterial sugar transferase" evidence="8">
    <location>
        <begin position="295"/>
        <end position="475"/>
    </location>
</feature>
<keyword evidence="10" id="KW-1185">Reference proteome</keyword>
<comment type="similarity">
    <text evidence="2">Belongs to the bacterial sugar transferase family.</text>
</comment>
<dbReference type="NCBIfam" id="TIGR03025">
    <property type="entry name" value="EPS_sugtrans"/>
    <property type="match status" value="1"/>
</dbReference>
<evidence type="ECO:0000256" key="3">
    <source>
        <dbReference type="ARBA" id="ARBA00022679"/>
    </source>
</evidence>
<dbReference type="EMBL" id="CP001032">
    <property type="protein sequence ID" value="ACB75058.1"/>
    <property type="molecule type" value="Genomic_DNA"/>
</dbReference>
<comment type="subcellular location">
    <subcellularLocation>
        <location evidence="1">Membrane</location>
        <topology evidence="1">Multi-pass membrane protein</topology>
    </subcellularLocation>
</comment>
<proteinExistence type="inferred from homology"/>
<feature type="transmembrane region" description="Helical" evidence="7">
    <location>
        <begin position="89"/>
        <end position="110"/>
    </location>
</feature>
<dbReference type="InterPro" id="IPR017475">
    <property type="entry name" value="EPS_sugar_tfrase"/>
</dbReference>
<evidence type="ECO:0000256" key="4">
    <source>
        <dbReference type="ARBA" id="ARBA00022692"/>
    </source>
</evidence>
<dbReference type="KEGG" id="ote:Oter_1774"/>
<dbReference type="Gene3D" id="3.40.50.720">
    <property type="entry name" value="NAD(P)-binding Rossmann-like Domain"/>
    <property type="match status" value="1"/>
</dbReference>
<dbReference type="PANTHER" id="PTHR30576:SF0">
    <property type="entry name" value="UNDECAPRENYL-PHOSPHATE N-ACETYLGALACTOSAMINYL 1-PHOSPHATE TRANSFERASE-RELATED"/>
    <property type="match status" value="1"/>
</dbReference>
<dbReference type="Pfam" id="PF13727">
    <property type="entry name" value="CoA_binding_3"/>
    <property type="match status" value="1"/>
</dbReference>
<dbReference type="EC" id="2.7.8.6" evidence="9"/>
<evidence type="ECO:0000256" key="1">
    <source>
        <dbReference type="ARBA" id="ARBA00004141"/>
    </source>
</evidence>
<keyword evidence="3 9" id="KW-0808">Transferase</keyword>